<name>A0A291QNB6_9ACTN</name>
<reference evidence="1 2" key="1">
    <citation type="submission" date="2017-08" db="EMBL/GenBank/DDBJ databases">
        <title>Complete Genome Sequence of Streptomyces formicae KY5, the formicamycin producer.</title>
        <authorList>
            <person name="Holmes N.A."/>
            <person name="Devine R."/>
            <person name="Qin Z."/>
            <person name="Seipke R.F."/>
            <person name="Wilkinson B."/>
            <person name="Hutchings M.I."/>
        </authorList>
    </citation>
    <scope>NUCLEOTIDE SEQUENCE [LARGE SCALE GENOMIC DNA]</scope>
    <source>
        <strain evidence="1 2">KY5</strain>
    </source>
</reference>
<gene>
    <name evidence="1" type="ORF">KY5_7965c</name>
</gene>
<protein>
    <submittedName>
        <fullName evidence="1">Uncharacterized protein</fullName>
    </submittedName>
</protein>
<proteinExistence type="predicted"/>
<keyword evidence="2" id="KW-1185">Reference proteome</keyword>
<dbReference type="Proteomes" id="UP000221011">
    <property type="component" value="Chromosome"/>
</dbReference>
<organism evidence="1 2">
    <name type="scientific">Streptomyces formicae</name>
    <dbReference type="NCBI Taxonomy" id="1616117"/>
    <lineage>
        <taxon>Bacteria</taxon>
        <taxon>Bacillati</taxon>
        <taxon>Actinomycetota</taxon>
        <taxon>Actinomycetes</taxon>
        <taxon>Kitasatosporales</taxon>
        <taxon>Streptomycetaceae</taxon>
        <taxon>Streptomyces</taxon>
    </lineage>
</organism>
<dbReference type="RefSeq" id="WP_098246825.1">
    <property type="nucleotide sequence ID" value="NZ_CP022685.1"/>
</dbReference>
<sequence>MPDLVWDDVRDLFDPEVMGALPDVSVPGTSVADWQAVFDLVRSSGWPWEYLEGGVAGQLPPAAEVLARPDDADTAVLRVWPAPEVLMIFRPVSADEIAFDIDLRELQGQGGVDLLCAFLASVGRRLDKPVTMTAEGDYENPVLGFVPSADAVMLLADSRLN</sequence>
<accession>A0A291QNB6</accession>
<dbReference type="KEGG" id="sfk:KY5_7965c"/>
<evidence type="ECO:0000313" key="1">
    <source>
        <dbReference type="EMBL" id="ATL32983.1"/>
    </source>
</evidence>
<evidence type="ECO:0000313" key="2">
    <source>
        <dbReference type="Proteomes" id="UP000221011"/>
    </source>
</evidence>
<dbReference type="EMBL" id="CP022685">
    <property type="protein sequence ID" value="ATL32983.1"/>
    <property type="molecule type" value="Genomic_DNA"/>
</dbReference>
<dbReference type="AlphaFoldDB" id="A0A291QNB6"/>